<sequence>MDLLNPEYVTYWLIAVNFATFAAFGIDKAKAERGARRISEASLLQWAIMGGTPGAYAARHLFRHKTRKQPFSGNLQMIAVFQVAVAGLLIFLAVAR</sequence>
<keyword evidence="1" id="KW-0472">Membrane</keyword>
<evidence type="ECO:0000313" key="3">
    <source>
        <dbReference type="Proteomes" id="UP000431922"/>
    </source>
</evidence>
<dbReference type="Proteomes" id="UP000431922">
    <property type="component" value="Unassembled WGS sequence"/>
</dbReference>
<name>A0A845B106_9SPHN</name>
<gene>
    <name evidence="2" type="ORF">GRI65_07085</name>
</gene>
<dbReference type="AlphaFoldDB" id="A0A845B106"/>
<feature type="transmembrane region" description="Helical" evidence="1">
    <location>
        <begin position="74"/>
        <end position="95"/>
    </location>
</feature>
<comment type="caution">
    <text evidence="2">The sequence shown here is derived from an EMBL/GenBank/DDBJ whole genome shotgun (WGS) entry which is preliminary data.</text>
</comment>
<keyword evidence="1" id="KW-1133">Transmembrane helix</keyword>
<dbReference type="InterPro" id="IPR012156">
    <property type="entry name" value="Cold_shock_CspA"/>
</dbReference>
<proteinExistence type="predicted"/>
<reference evidence="2 3" key="1">
    <citation type="submission" date="2019-12" db="EMBL/GenBank/DDBJ databases">
        <title>Genomic-based taxomic classification of the family Erythrobacteraceae.</title>
        <authorList>
            <person name="Xu L."/>
        </authorList>
    </citation>
    <scope>NUCLEOTIDE SEQUENCE [LARGE SCALE GENOMIC DNA]</scope>
    <source>
        <strain evidence="2 3">KCTC 42453</strain>
    </source>
</reference>
<dbReference type="Pfam" id="PF06961">
    <property type="entry name" value="DUF1294"/>
    <property type="match status" value="1"/>
</dbReference>
<keyword evidence="1" id="KW-0812">Transmembrane</keyword>
<keyword evidence="3" id="KW-1185">Reference proteome</keyword>
<evidence type="ECO:0000256" key="1">
    <source>
        <dbReference type="SAM" id="Phobius"/>
    </source>
</evidence>
<dbReference type="RefSeq" id="WP_160755837.1">
    <property type="nucleotide sequence ID" value="NZ_WTYL01000002.1"/>
</dbReference>
<feature type="transmembrane region" description="Helical" evidence="1">
    <location>
        <begin position="12"/>
        <end position="31"/>
    </location>
</feature>
<dbReference type="OrthoDB" id="72963at2"/>
<dbReference type="GO" id="GO:0003676">
    <property type="term" value="F:nucleic acid binding"/>
    <property type="evidence" value="ECO:0007669"/>
    <property type="project" value="InterPro"/>
</dbReference>
<accession>A0A845B106</accession>
<protein>
    <submittedName>
        <fullName evidence="2">DUF1294 domain-containing protein</fullName>
    </submittedName>
</protein>
<dbReference type="PIRSF" id="PIRSF002599">
    <property type="entry name" value="Cold_shock_A"/>
    <property type="match status" value="1"/>
</dbReference>
<dbReference type="EMBL" id="WTYL01000002">
    <property type="protein sequence ID" value="MXP44215.1"/>
    <property type="molecule type" value="Genomic_DNA"/>
</dbReference>
<dbReference type="InterPro" id="IPR010718">
    <property type="entry name" value="DUF1294"/>
</dbReference>
<evidence type="ECO:0000313" key="2">
    <source>
        <dbReference type="EMBL" id="MXP44215.1"/>
    </source>
</evidence>
<organism evidence="2 3">
    <name type="scientific">Allopontixanthobacter sediminis</name>
    <dbReference type="NCBI Taxonomy" id="1689985"/>
    <lineage>
        <taxon>Bacteria</taxon>
        <taxon>Pseudomonadati</taxon>
        <taxon>Pseudomonadota</taxon>
        <taxon>Alphaproteobacteria</taxon>
        <taxon>Sphingomonadales</taxon>
        <taxon>Erythrobacteraceae</taxon>
        <taxon>Allopontixanthobacter</taxon>
    </lineage>
</organism>